<protein>
    <submittedName>
        <fullName evidence="4">RepB DNA-primase from phage plasmid</fullName>
    </submittedName>
</protein>
<dbReference type="EMBL" id="LR797059">
    <property type="protein sequence ID" value="CAB4184287.1"/>
    <property type="molecule type" value="Genomic_DNA"/>
</dbReference>
<evidence type="ECO:0000259" key="2">
    <source>
        <dbReference type="Pfam" id="PF19263"/>
    </source>
</evidence>
<evidence type="ECO:0000313" key="4">
    <source>
        <dbReference type="EMBL" id="CAB4201983.1"/>
    </source>
</evidence>
<name>A0A6J5S4A3_9CAUD</name>
<dbReference type="EMBL" id="LR797311">
    <property type="protein sequence ID" value="CAB4201983.1"/>
    <property type="molecule type" value="Genomic_DNA"/>
</dbReference>
<evidence type="ECO:0000313" key="3">
    <source>
        <dbReference type="EMBL" id="CAB4184287.1"/>
    </source>
</evidence>
<dbReference type="Gene3D" id="3.30.70.1790">
    <property type="entry name" value="RepB DNA-primase, N-terminal domain"/>
    <property type="match status" value="1"/>
</dbReference>
<reference evidence="4" key="1">
    <citation type="submission" date="2020-05" db="EMBL/GenBank/DDBJ databases">
        <authorList>
            <person name="Chiriac C."/>
            <person name="Salcher M."/>
            <person name="Ghai R."/>
            <person name="Kavagutti S V."/>
        </authorList>
    </citation>
    <scope>NUCLEOTIDE SEQUENCE</scope>
</reference>
<organism evidence="4">
    <name type="scientific">uncultured Caudovirales phage</name>
    <dbReference type="NCBI Taxonomy" id="2100421"/>
    <lineage>
        <taxon>Viruses</taxon>
        <taxon>Duplodnaviria</taxon>
        <taxon>Heunggongvirae</taxon>
        <taxon>Uroviricota</taxon>
        <taxon>Caudoviricetes</taxon>
        <taxon>Peduoviridae</taxon>
        <taxon>Maltschvirus</taxon>
        <taxon>Maltschvirus maltsch</taxon>
    </lineage>
</organism>
<proteinExistence type="predicted"/>
<dbReference type="Pfam" id="PF19263">
    <property type="entry name" value="DUF5906"/>
    <property type="match status" value="1"/>
</dbReference>
<dbReference type="InterPro" id="IPR045455">
    <property type="entry name" value="NrS-1_pol-like_helicase"/>
</dbReference>
<feature type="domain" description="NrS-1 polymerase-like helicase" evidence="2">
    <location>
        <begin position="489"/>
        <end position="601"/>
    </location>
</feature>
<sequence>MNFLEFFAGLAPAGETALIVRQKPVGKVLQYHADGAIKCVWPAFLPTHKIKPGEAWYGNTASFIIDRFTDGKPSAAAAHCEYVLVLVLDDVGTKSKIPSLAPTWIIETSPGNYQYGYVFRIQPGRGEFAAAIRAIAEAGYTDPGACNPVRNFRLPGSVNLKPGRGEFAAVLTEFHPEREFTLEEICAALDVVPGPPDAASPRPVRVTDDGGDDVFGWLAERGLVLSHPNAQGWAGVICPNAAEHTDGNPEGRYMPSTRSYCCLHSHCVDFASAAFLAWVAEEGGPEHSSGLREELLASIMEPALAKLTPGDLFRPESDAAATIAEVQRKEIGRVAKAGWYERFAYLMSDEAYFDLQDRSLVTRAGFNALFRHISCLSIHTNESGKSRRVEASICYDENRQAMGAPALAGITYSAGDDVLVTRDGDVFGNTWRDARPPVDRGLVADISPWLDHCAALIPDRVEREHIFDVMACKLQHPRVKINHAVLIAGIQGSGKDTFWAPFLWAVCGSGRNKGELNNNTMNSQWGYAYESEIIILHELRESEAKERRALANHLKPIIAAPPETLLVNKKLQHPYNVVNRCLVIASSNDPVPIVLDTQDRRWFCVWSNLPRMDAAAGRRLWDWFHAGAFDAIAAWLYRRDVSAFNPAAAPPVTEYKLSLIDNGQSPAESVLCEMIREREGPFAAGAITAPFHVLCADLTLRAGLAPGQRIPAAALHHALLECRWLDCGRVSSAELPSRRHVYCAPEMSRASKSELRRLVETPPGSPLADALRKPTLAAVR</sequence>
<gene>
    <name evidence="3" type="ORF">UFOVP1101_53</name>
    <name evidence="4" type="ORF">UFOVP1362_29</name>
</gene>
<evidence type="ECO:0000256" key="1">
    <source>
        <dbReference type="SAM" id="MobiDB-lite"/>
    </source>
</evidence>
<feature type="region of interest" description="Disordered" evidence="1">
    <location>
        <begin position="760"/>
        <end position="780"/>
    </location>
</feature>
<accession>A0A6J5S4A3</accession>